<evidence type="ECO:0000313" key="12">
    <source>
        <dbReference type="RefSeq" id="XP_007937475.1"/>
    </source>
</evidence>
<dbReference type="Pfam" id="PF00049">
    <property type="entry name" value="Insulin"/>
    <property type="match status" value="1"/>
</dbReference>
<comment type="subcellular location">
    <subcellularLocation>
        <location evidence="1 7">Secreted</location>
    </subcellularLocation>
</comment>
<dbReference type="InterPro" id="IPR022353">
    <property type="entry name" value="Insulin_CS"/>
</dbReference>
<dbReference type="Proteomes" id="UP000694850">
    <property type="component" value="Unplaced"/>
</dbReference>
<dbReference type="InterPro" id="IPR016179">
    <property type="entry name" value="Insulin-like"/>
</dbReference>
<dbReference type="PANTHER" id="PTHR12004:SF1">
    <property type="entry name" value="INSULIN-LIKE PEPTIDE INSL6"/>
    <property type="match status" value="1"/>
</dbReference>
<feature type="signal peptide" evidence="9">
    <location>
        <begin position="1"/>
        <end position="26"/>
    </location>
</feature>
<evidence type="ECO:0000256" key="2">
    <source>
        <dbReference type="ARBA" id="ARBA00009034"/>
    </source>
</evidence>
<dbReference type="OrthoDB" id="9659760at2759"/>
<dbReference type="CTD" id="11172"/>
<evidence type="ECO:0000256" key="6">
    <source>
        <dbReference type="ARBA" id="ARBA00023157"/>
    </source>
</evidence>
<evidence type="ECO:0000256" key="8">
    <source>
        <dbReference type="SAM" id="MobiDB-lite"/>
    </source>
</evidence>
<evidence type="ECO:0000259" key="10">
    <source>
        <dbReference type="SMART" id="SM00078"/>
    </source>
</evidence>
<keyword evidence="5" id="KW-0372">Hormone</keyword>
<evidence type="ECO:0000256" key="5">
    <source>
        <dbReference type="ARBA" id="ARBA00022702"/>
    </source>
</evidence>
<evidence type="ECO:0000313" key="11">
    <source>
        <dbReference type="Proteomes" id="UP000694850"/>
    </source>
</evidence>
<organism evidence="11 12">
    <name type="scientific">Orycteropus afer afer</name>
    <dbReference type="NCBI Taxonomy" id="1230840"/>
    <lineage>
        <taxon>Eukaryota</taxon>
        <taxon>Metazoa</taxon>
        <taxon>Chordata</taxon>
        <taxon>Craniata</taxon>
        <taxon>Vertebrata</taxon>
        <taxon>Euteleostomi</taxon>
        <taxon>Mammalia</taxon>
        <taxon>Eutheria</taxon>
        <taxon>Afrotheria</taxon>
        <taxon>Tubulidentata</taxon>
        <taxon>Orycteropodidae</taxon>
        <taxon>Orycteropus</taxon>
    </lineage>
</organism>
<keyword evidence="9" id="KW-0732">Signal</keyword>
<sequence length="201" mass="22379">MPPLISLCRLRFGLLLVLFSLELGNASRAKKLCGRHLLKEIVKLCGLEDWSLFEEGPSHHQLVPRAVDAMGACFRAGLPRSPVPSPGGGTGPQPVSTAASMEEAINSLKSLPEYQHQKANSPPDKTRQLSLPHINTYIHKIQDKNTNKIKTLSNLFWGNHPQRKRRGYSEKCCLKGCTKGELSIACLPYIDYKKLETDHQL</sequence>
<dbReference type="SMART" id="SM00078">
    <property type="entry name" value="IlGF"/>
    <property type="match status" value="1"/>
</dbReference>
<evidence type="ECO:0000256" key="9">
    <source>
        <dbReference type="SAM" id="SignalP"/>
    </source>
</evidence>
<evidence type="ECO:0000256" key="3">
    <source>
        <dbReference type="ARBA" id="ARBA00022525"/>
    </source>
</evidence>
<keyword evidence="3 7" id="KW-0964">Secreted</keyword>
<dbReference type="RefSeq" id="XP_007937475.1">
    <property type="nucleotide sequence ID" value="XM_007939284.1"/>
</dbReference>
<dbReference type="InterPro" id="IPR036438">
    <property type="entry name" value="Insulin-like_sf"/>
</dbReference>
<proteinExistence type="inferred from homology"/>
<dbReference type="PANTHER" id="PTHR12004">
    <property type="entry name" value="RELAXIN"/>
    <property type="match status" value="1"/>
</dbReference>
<evidence type="ECO:0000256" key="7">
    <source>
        <dbReference type="RuleBase" id="RU000406"/>
    </source>
</evidence>
<dbReference type="AlphaFoldDB" id="A0A8B6ZP43"/>
<dbReference type="PROSITE" id="PS00262">
    <property type="entry name" value="INSULIN"/>
    <property type="match status" value="1"/>
</dbReference>
<dbReference type="GO" id="GO:0005576">
    <property type="term" value="C:extracellular region"/>
    <property type="evidence" value="ECO:0007669"/>
    <property type="project" value="UniProtKB-SubCell"/>
</dbReference>
<comment type="similarity">
    <text evidence="2 7">Belongs to the insulin family.</text>
</comment>
<dbReference type="SUPFAM" id="SSF56994">
    <property type="entry name" value="Insulin-like"/>
    <property type="match status" value="1"/>
</dbReference>
<dbReference type="CDD" id="cd04365">
    <property type="entry name" value="IlGF_relaxin_like"/>
    <property type="match status" value="1"/>
</dbReference>
<gene>
    <name evidence="12" type="primary">INSL6</name>
</gene>
<keyword evidence="4" id="KW-0165">Cleavage on pair of basic residues</keyword>
<feature type="region of interest" description="Disordered" evidence="8">
    <location>
        <begin position="79"/>
        <end position="98"/>
    </location>
</feature>
<keyword evidence="6" id="KW-1015">Disulfide bond</keyword>
<evidence type="ECO:0000256" key="4">
    <source>
        <dbReference type="ARBA" id="ARBA00022685"/>
    </source>
</evidence>
<feature type="domain" description="Insulin-like" evidence="10">
    <location>
        <begin position="30"/>
        <end position="186"/>
    </location>
</feature>
<evidence type="ECO:0000256" key="1">
    <source>
        <dbReference type="ARBA" id="ARBA00004613"/>
    </source>
</evidence>
<reference evidence="12" key="1">
    <citation type="submission" date="2025-08" db="UniProtKB">
        <authorList>
            <consortium name="RefSeq"/>
        </authorList>
    </citation>
    <scope>IDENTIFICATION</scope>
</reference>
<name>A0A8B6ZP43_ORYAF</name>
<dbReference type="GeneID" id="103195672"/>
<dbReference type="Gene3D" id="1.10.100.10">
    <property type="entry name" value="Insulin-like"/>
    <property type="match status" value="1"/>
</dbReference>
<feature type="chain" id="PRO_5034206291" evidence="9">
    <location>
        <begin position="27"/>
        <end position="201"/>
    </location>
</feature>
<protein>
    <submittedName>
        <fullName evidence="12">Insulin-like peptide INSL6</fullName>
    </submittedName>
</protein>
<keyword evidence="11" id="KW-1185">Reference proteome</keyword>
<accession>A0A8B6ZP43</accession>
<dbReference type="InterPro" id="IPR051042">
    <property type="entry name" value="Repro_Hormone_Insulin-like"/>
</dbReference>
<dbReference type="GO" id="GO:0005179">
    <property type="term" value="F:hormone activity"/>
    <property type="evidence" value="ECO:0007669"/>
    <property type="project" value="UniProtKB-KW"/>
</dbReference>